<gene>
    <name evidence="1" type="ORF">E2605_06610</name>
</gene>
<dbReference type="RefSeq" id="WP_134435884.1">
    <property type="nucleotide sequence ID" value="NZ_SOML01000003.1"/>
</dbReference>
<evidence type="ECO:0000313" key="2">
    <source>
        <dbReference type="Proteomes" id="UP000297861"/>
    </source>
</evidence>
<reference evidence="1 2" key="1">
    <citation type="submission" date="2019-03" db="EMBL/GenBank/DDBJ databases">
        <title>San Antonio Military Medical Center submission to MRSN (WRAIR), pending publication.</title>
        <authorList>
            <person name="Blyth D.M."/>
            <person name="Mccarthy S.L."/>
            <person name="Schall S.E."/>
            <person name="Stam J.A."/>
            <person name="Ong A.C."/>
            <person name="Mcgann P.T."/>
        </authorList>
    </citation>
    <scope>NUCLEOTIDE SEQUENCE [LARGE SCALE GENOMIC DNA]</scope>
    <source>
        <strain evidence="1 2">MRSN571793</strain>
    </source>
</reference>
<evidence type="ECO:0000313" key="1">
    <source>
        <dbReference type="EMBL" id="TFD97334.1"/>
    </source>
</evidence>
<dbReference type="EMBL" id="SOML01000003">
    <property type="protein sequence ID" value="TFD97334.1"/>
    <property type="molecule type" value="Genomic_DNA"/>
</dbReference>
<dbReference type="OrthoDB" id="1000127at2"/>
<name>A0A4Y8L588_9BACT</name>
<comment type="caution">
    <text evidence="1">The sequence shown here is derived from an EMBL/GenBank/DDBJ whole genome shotgun (WGS) entry which is preliminary data.</text>
</comment>
<keyword evidence="2" id="KW-1185">Reference proteome</keyword>
<sequence>MNTKYIDFNKENKYLTEVLPMIPTNTILNKTLTGLGATYGELKVERHSIIIEPNVPVIVGKIKDPKHKNAFGVYEGIYSDDIVAYLEKNKGYHKILTTPESFNKVKDAFFEVGINIYEECFLLFDECERIIQDVCYRQDIALPIDDFFRFENKAMVSATPLRFSDPRFEKDGFRVLEIKPTFDYKRDLYLFFTNNILKALRDEVLKSLSQRRKELGNEKDICIFLNSTDSIYAIINQLGIEKESAVFCSSRSVSKLKERKFNQAHDQWTAKRMKKYNFFTSRFYSAVDIELEDTVDLIMISDIHYAEHSMIDPNTEAPQIIGRFRNGVESVFHITNLNENIVIKTKDDIEMYLKCSEDIYFKIKNLHDTTDNIFYKQAFREAMVVIPYSKFINEDGTKDYFSIDNYIDEEIIKSYYHKPELLNSAYLNSKRFNMSYKSYFCPLSDKDRLKRERNKDALKKKNEETLRQLILLSENEKEYESSIIQEYRNELFIYNSFIVEAFELLGADKIKELNYSRPKIREAMLLKQHQEGIAGLTFQKAIDNSFRIGSIHTRVFIKSELIRLYELFKIKHKGKITAETLNTYFDVVEVKKNKQQAFKLIARR</sequence>
<dbReference type="Proteomes" id="UP000297861">
    <property type="component" value="Unassembled WGS sequence"/>
</dbReference>
<dbReference type="AlphaFoldDB" id="A0A4Y8L588"/>
<accession>A0A4Y8L588</accession>
<organism evidence="1 2">
    <name type="scientific">Dysgonomonas capnocytophagoides</name>
    <dbReference type="NCBI Taxonomy" id="45254"/>
    <lineage>
        <taxon>Bacteria</taxon>
        <taxon>Pseudomonadati</taxon>
        <taxon>Bacteroidota</taxon>
        <taxon>Bacteroidia</taxon>
        <taxon>Bacteroidales</taxon>
        <taxon>Dysgonomonadaceae</taxon>
        <taxon>Dysgonomonas</taxon>
    </lineage>
</organism>
<protein>
    <submittedName>
        <fullName evidence="1">Uncharacterized protein</fullName>
    </submittedName>
</protein>
<proteinExistence type="predicted"/>